<sequence>MSNSKRVLVLLSTYNGECYLEEQLDSILNQEQVSPTILIRDDGSVDSTKTIINKYIEKYPHRIIFEEGNNVGFAQSFSELLRIAYESYDGFLYYAFADQDDVWEPKKLLAAVQQLEELSADMPVAYCSNTTLVDKDLNFIGYAWKDAEVCITKPRALIQNFATGCTMVFNRKAVELYVSHRPPVIKRHDFLMFQICVFLGKVVYDKHSYINYRQHGNNQIGKPGFWKRMQTRMKGRYKERTLELQNRYFLEAYKGLLSVDDIGLISRFVFYRENVFMRLSLLFDRKLKCHEFEADFFFIMKIILGTV</sequence>
<reference evidence="5" key="2">
    <citation type="submission" date="2021-04" db="EMBL/GenBank/DDBJ databases">
        <authorList>
            <person name="Gilroy R."/>
        </authorList>
    </citation>
    <scope>NUCLEOTIDE SEQUENCE</scope>
    <source>
        <strain evidence="5">B3-3758</strain>
    </source>
</reference>
<evidence type="ECO:0000256" key="1">
    <source>
        <dbReference type="ARBA" id="ARBA00006739"/>
    </source>
</evidence>
<comment type="caution">
    <text evidence="5">The sequence shown here is derived from an EMBL/GenBank/DDBJ whole genome shotgun (WGS) entry which is preliminary data.</text>
</comment>
<reference evidence="5" key="1">
    <citation type="journal article" date="2021" name="PeerJ">
        <title>Extensive microbial diversity within the chicken gut microbiome revealed by metagenomics and culture.</title>
        <authorList>
            <person name="Gilroy R."/>
            <person name="Ravi A."/>
            <person name="Getino M."/>
            <person name="Pursley I."/>
            <person name="Horton D.L."/>
            <person name="Alikhan N.F."/>
            <person name="Baker D."/>
            <person name="Gharbi K."/>
            <person name="Hall N."/>
            <person name="Watson M."/>
            <person name="Adriaenssens E.M."/>
            <person name="Foster-Nyarko E."/>
            <person name="Jarju S."/>
            <person name="Secka A."/>
            <person name="Antonio M."/>
            <person name="Oren A."/>
            <person name="Chaudhuri R.R."/>
            <person name="La Ragione R."/>
            <person name="Hildebrand F."/>
            <person name="Pallen M.J."/>
        </authorList>
    </citation>
    <scope>NUCLEOTIDE SEQUENCE</scope>
    <source>
        <strain evidence="5">B3-3758</strain>
    </source>
</reference>
<evidence type="ECO:0000259" key="4">
    <source>
        <dbReference type="Pfam" id="PF00535"/>
    </source>
</evidence>
<dbReference type="EMBL" id="JAHLFO010000004">
    <property type="protein sequence ID" value="MBU3812990.1"/>
    <property type="molecule type" value="Genomic_DNA"/>
</dbReference>
<protein>
    <submittedName>
        <fullName evidence="5">Glycosyltransferase family 2 protein</fullName>
    </submittedName>
</protein>
<keyword evidence="3" id="KW-0808">Transferase</keyword>
<feature type="domain" description="Glycosyltransferase 2-like" evidence="4">
    <location>
        <begin position="9"/>
        <end position="173"/>
    </location>
</feature>
<dbReference type="InterPro" id="IPR029044">
    <property type="entry name" value="Nucleotide-diphossugar_trans"/>
</dbReference>
<dbReference type="CDD" id="cd04196">
    <property type="entry name" value="GT_2_like_d"/>
    <property type="match status" value="1"/>
</dbReference>
<dbReference type="InterPro" id="IPR001173">
    <property type="entry name" value="Glyco_trans_2-like"/>
</dbReference>
<dbReference type="AlphaFoldDB" id="A0A9E2KET3"/>
<evidence type="ECO:0000256" key="2">
    <source>
        <dbReference type="ARBA" id="ARBA00022676"/>
    </source>
</evidence>
<accession>A0A9E2KET3</accession>
<gene>
    <name evidence="5" type="ORF">H9791_00575</name>
</gene>
<dbReference type="PANTHER" id="PTHR43685">
    <property type="entry name" value="GLYCOSYLTRANSFERASE"/>
    <property type="match status" value="1"/>
</dbReference>
<dbReference type="Gene3D" id="3.90.550.10">
    <property type="entry name" value="Spore Coat Polysaccharide Biosynthesis Protein SpsA, Chain A"/>
    <property type="match status" value="1"/>
</dbReference>
<organism evidence="5 6">
    <name type="scientific">Candidatus Bacteroides intestinipullorum</name>
    <dbReference type="NCBI Taxonomy" id="2838471"/>
    <lineage>
        <taxon>Bacteria</taxon>
        <taxon>Pseudomonadati</taxon>
        <taxon>Bacteroidota</taxon>
        <taxon>Bacteroidia</taxon>
        <taxon>Bacteroidales</taxon>
        <taxon>Bacteroidaceae</taxon>
        <taxon>Bacteroides</taxon>
    </lineage>
</organism>
<evidence type="ECO:0000313" key="6">
    <source>
        <dbReference type="Proteomes" id="UP000824236"/>
    </source>
</evidence>
<name>A0A9E2KET3_9BACE</name>
<keyword evidence="2" id="KW-0328">Glycosyltransferase</keyword>
<dbReference type="PANTHER" id="PTHR43685:SF5">
    <property type="entry name" value="GLYCOSYLTRANSFERASE EPSE-RELATED"/>
    <property type="match status" value="1"/>
</dbReference>
<dbReference type="SUPFAM" id="SSF53448">
    <property type="entry name" value="Nucleotide-diphospho-sugar transferases"/>
    <property type="match status" value="1"/>
</dbReference>
<proteinExistence type="inferred from homology"/>
<comment type="similarity">
    <text evidence="1">Belongs to the glycosyltransferase 2 family.</text>
</comment>
<dbReference type="Proteomes" id="UP000824236">
    <property type="component" value="Unassembled WGS sequence"/>
</dbReference>
<evidence type="ECO:0000256" key="3">
    <source>
        <dbReference type="ARBA" id="ARBA00022679"/>
    </source>
</evidence>
<dbReference type="Pfam" id="PF00535">
    <property type="entry name" value="Glycos_transf_2"/>
    <property type="match status" value="1"/>
</dbReference>
<evidence type="ECO:0000313" key="5">
    <source>
        <dbReference type="EMBL" id="MBU3812990.1"/>
    </source>
</evidence>
<dbReference type="InterPro" id="IPR050834">
    <property type="entry name" value="Glycosyltransf_2"/>
</dbReference>
<dbReference type="GO" id="GO:0016757">
    <property type="term" value="F:glycosyltransferase activity"/>
    <property type="evidence" value="ECO:0007669"/>
    <property type="project" value="UniProtKB-KW"/>
</dbReference>